<dbReference type="RefSeq" id="WP_301165005.1">
    <property type="nucleotide sequence ID" value="NZ_JAUHTR010000002.1"/>
</dbReference>
<feature type="transmembrane region" description="Helical" evidence="1">
    <location>
        <begin position="12"/>
        <end position="30"/>
    </location>
</feature>
<dbReference type="EMBL" id="JAUHTR010000002">
    <property type="protein sequence ID" value="MDN4523949.1"/>
    <property type="molecule type" value="Genomic_DNA"/>
</dbReference>
<accession>A0ABT8HT52</accession>
<feature type="transmembrane region" description="Helical" evidence="1">
    <location>
        <begin position="401"/>
        <end position="418"/>
    </location>
</feature>
<feature type="transmembrane region" description="Helical" evidence="1">
    <location>
        <begin position="36"/>
        <end position="56"/>
    </location>
</feature>
<feature type="transmembrane region" description="Helical" evidence="1">
    <location>
        <begin position="183"/>
        <end position="201"/>
    </location>
</feature>
<keyword evidence="1" id="KW-1133">Transmembrane helix</keyword>
<organism evidence="2 3">
    <name type="scientific">Fictibacillus fluitans</name>
    <dbReference type="NCBI Taxonomy" id="3058422"/>
    <lineage>
        <taxon>Bacteria</taxon>
        <taxon>Bacillati</taxon>
        <taxon>Bacillota</taxon>
        <taxon>Bacilli</taxon>
        <taxon>Bacillales</taxon>
        <taxon>Fictibacillaceae</taxon>
        <taxon>Fictibacillus</taxon>
    </lineage>
</organism>
<feature type="transmembrane region" description="Helical" evidence="1">
    <location>
        <begin position="249"/>
        <end position="269"/>
    </location>
</feature>
<dbReference type="Proteomes" id="UP001172721">
    <property type="component" value="Unassembled WGS sequence"/>
</dbReference>
<keyword evidence="1" id="KW-0812">Transmembrane</keyword>
<feature type="transmembrane region" description="Helical" evidence="1">
    <location>
        <begin position="367"/>
        <end position="389"/>
    </location>
</feature>
<evidence type="ECO:0000313" key="2">
    <source>
        <dbReference type="EMBL" id="MDN4523949.1"/>
    </source>
</evidence>
<keyword evidence="3" id="KW-1185">Reference proteome</keyword>
<dbReference type="InterPro" id="IPR029468">
    <property type="entry name" value="O-ag_pol_Wzy"/>
</dbReference>
<feature type="transmembrane region" description="Helical" evidence="1">
    <location>
        <begin position="142"/>
        <end position="163"/>
    </location>
</feature>
<protein>
    <submittedName>
        <fullName evidence="2">O-antigen polymerase</fullName>
    </submittedName>
</protein>
<sequence length="458" mass="51399">MRKVNFGTTIVVKSYLLLFFGIILFSGMVVLKPFSITTIFLVSIIAVFFCSILMYSKNFFNPFIFFFIFSFLGFIDVTLVAAGVRNSLTLVPDYVYTKTLLIMLIWFLTFSVGYGFVFKISLKKEFSNKANSIQGADINPQIIFLMCGFIFAYSITSTLKTSIKLGGLIQGMSGGGGAFADQGYLLALLGFAGCLPVMTLYRGKKFQAILYALMVFIGIIMTGRRSMAILTAFIPFLIYWNAKVKRIKLSQIAIIAIPLLFIILFIGAIRTAENPNFSQTNTDNFYLSQLSILARYNGYGDNIPALVYKLDSGELNFQGYKYAVTGLEYFIPRSLWPNKPKVHSAEIVSNNVFFIGDTGRPTGPYGWAYFNLGFLGVILSGLFTGIIAGNFYRIVQRKKSVILLCMYGLLILPVLEVFQPESQMKIVLFAVTIKILEMLSRRTKINTEKIAFIRSTRM</sequence>
<dbReference type="NCBIfam" id="TIGR04370">
    <property type="entry name" value="glyco_rpt_poly"/>
    <property type="match status" value="1"/>
</dbReference>
<gene>
    <name evidence="2" type="ORF">QYB97_05655</name>
</gene>
<reference evidence="2" key="1">
    <citation type="submission" date="2023-07" db="EMBL/GenBank/DDBJ databases">
        <title>Fictibacillus sp. isolated from freshwater pond.</title>
        <authorList>
            <person name="Kirdat K."/>
            <person name="Bhat A."/>
            <person name="Mourya A."/>
            <person name="Yadav A."/>
        </authorList>
    </citation>
    <scope>NUCLEOTIDE SEQUENCE</scope>
    <source>
        <strain evidence="2">NE201</strain>
    </source>
</reference>
<dbReference type="Pfam" id="PF14296">
    <property type="entry name" value="O-ag_pol_Wzy"/>
    <property type="match status" value="1"/>
</dbReference>
<feature type="transmembrane region" description="Helical" evidence="1">
    <location>
        <begin position="227"/>
        <end position="242"/>
    </location>
</feature>
<name>A0ABT8HT52_9BACL</name>
<feature type="transmembrane region" description="Helical" evidence="1">
    <location>
        <begin position="63"/>
        <end position="84"/>
    </location>
</feature>
<evidence type="ECO:0000313" key="3">
    <source>
        <dbReference type="Proteomes" id="UP001172721"/>
    </source>
</evidence>
<comment type="caution">
    <text evidence="2">The sequence shown here is derived from an EMBL/GenBank/DDBJ whole genome shotgun (WGS) entry which is preliminary data.</text>
</comment>
<proteinExistence type="predicted"/>
<feature type="transmembrane region" description="Helical" evidence="1">
    <location>
        <begin position="104"/>
        <end position="122"/>
    </location>
</feature>
<feature type="transmembrane region" description="Helical" evidence="1">
    <location>
        <begin position="206"/>
        <end position="221"/>
    </location>
</feature>
<keyword evidence="1" id="KW-0472">Membrane</keyword>
<evidence type="ECO:0000256" key="1">
    <source>
        <dbReference type="SAM" id="Phobius"/>
    </source>
</evidence>